<sequence>MLYVSYPGNFSVLVERQFPQGWGSSDRSFRTVGSDAEEKSALGTVPANIPALDSATGQPIETGGARAVTQLSAPQDKQELLRVARGSRDVAKFLPNLSDISVPLRARCLKVTHGSAGRKRKRSFFNGFNIWSPMSDTNVNKPIRQAVDASSLCPACMG</sequence>
<proteinExistence type="predicted"/>
<dbReference type="Proteomes" id="UP000314294">
    <property type="component" value="Unassembled WGS sequence"/>
</dbReference>
<reference evidence="1 2" key="1">
    <citation type="submission" date="2019-03" db="EMBL/GenBank/DDBJ databases">
        <title>First draft genome of Liparis tanakae, snailfish: a comprehensive survey of snailfish specific genes.</title>
        <authorList>
            <person name="Kim W."/>
            <person name="Song I."/>
            <person name="Jeong J.-H."/>
            <person name="Kim D."/>
            <person name="Kim S."/>
            <person name="Ryu S."/>
            <person name="Song J.Y."/>
            <person name="Lee S.K."/>
        </authorList>
    </citation>
    <scope>NUCLEOTIDE SEQUENCE [LARGE SCALE GENOMIC DNA]</scope>
    <source>
        <tissue evidence="1">Muscle</tissue>
    </source>
</reference>
<keyword evidence="2" id="KW-1185">Reference proteome</keyword>
<dbReference type="OrthoDB" id="775972at2759"/>
<dbReference type="AlphaFoldDB" id="A0A4Z2JGD4"/>
<evidence type="ECO:0000313" key="2">
    <source>
        <dbReference type="Proteomes" id="UP000314294"/>
    </source>
</evidence>
<name>A0A4Z2JGD4_9TELE</name>
<evidence type="ECO:0000313" key="1">
    <source>
        <dbReference type="EMBL" id="TNN88708.1"/>
    </source>
</evidence>
<gene>
    <name evidence="1" type="ORF">EYF80_001040</name>
</gene>
<dbReference type="EMBL" id="SRLO01000004">
    <property type="protein sequence ID" value="TNN88708.1"/>
    <property type="molecule type" value="Genomic_DNA"/>
</dbReference>
<organism evidence="1 2">
    <name type="scientific">Liparis tanakae</name>
    <name type="common">Tanaka's snailfish</name>
    <dbReference type="NCBI Taxonomy" id="230148"/>
    <lineage>
        <taxon>Eukaryota</taxon>
        <taxon>Metazoa</taxon>
        <taxon>Chordata</taxon>
        <taxon>Craniata</taxon>
        <taxon>Vertebrata</taxon>
        <taxon>Euteleostomi</taxon>
        <taxon>Actinopterygii</taxon>
        <taxon>Neopterygii</taxon>
        <taxon>Teleostei</taxon>
        <taxon>Neoteleostei</taxon>
        <taxon>Acanthomorphata</taxon>
        <taxon>Eupercaria</taxon>
        <taxon>Perciformes</taxon>
        <taxon>Cottioidei</taxon>
        <taxon>Cottales</taxon>
        <taxon>Liparidae</taxon>
        <taxon>Liparis</taxon>
    </lineage>
</organism>
<protein>
    <submittedName>
        <fullName evidence="1">Uncharacterized protein</fullName>
    </submittedName>
</protein>
<accession>A0A4Z2JGD4</accession>
<comment type="caution">
    <text evidence="1">The sequence shown here is derived from an EMBL/GenBank/DDBJ whole genome shotgun (WGS) entry which is preliminary data.</text>
</comment>